<evidence type="ECO:0000313" key="4">
    <source>
        <dbReference type="Proteomes" id="UP000327044"/>
    </source>
</evidence>
<dbReference type="Pfam" id="PF05444">
    <property type="entry name" value="DUF753"/>
    <property type="match status" value="1"/>
</dbReference>
<sequence>MRQLTLPFSYLFCDMYFIILLATVLLCGVVDAGKYCYACDTGDSSCTRQQRGNAADRFCNSDCIMYVNTANGHTVRDCAKEERTNCSLIQNKRNCSTCYENKCNHEPLF</sequence>
<evidence type="ECO:0000256" key="1">
    <source>
        <dbReference type="SAM" id="SignalP"/>
    </source>
</evidence>
<accession>A0A5N4AKS9</accession>
<proteinExistence type="predicted"/>
<keyword evidence="4" id="KW-1185">Reference proteome</keyword>
<feature type="signal peptide" evidence="1">
    <location>
        <begin position="1"/>
        <end position="32"/>
    </location>
</feature>
<comment type="caution">
    <text evidence="3">The sequence shown here is derived from an EMBL/GenBank/DDBJ whole genome shotgun (WGS) entry which is preliminary data.</text>
</comment>
<feature type="domain" description="DUF753" evidence="2">
    <location>
        <begin position="35"/>
        <end position="104"/>
    </location>
</feature>
<evidence type="ECO:0000313" key="3">
    <source>
        <dbReference type="EMBL" id="KAB0797906.1"/>
    </source>
</evidence>
<name>A0A5N4AKS9_PHOPY</name>
<dbReference type="AlphaFoldDB" id="A0A5N4AKS9"/>
<dbReference type="EMBL" id="VVIM01000006">
    <property type="protein sequence ID" value="KAB0797906.1"/>
    <property type="molecule type" value="Genomic_DNA"/>
</dbReference>
<protein>
    <recommendedName>
        <fullName evidence="2">DUF753 domain-containing protein</fullName>
    </recommendedName>
</protein>
<reference evidence="3 4" key="1">
    <citation type="journal article" date="2018" name="Elife">
        <title>Firefly genomes illuminate parallel origins of bioluminescence in beetles.</title>
        <authorList>
            <person name="Fallon T.R."/>
            <person name="Lower S.E."/>
            <person name="Chang C.H."/>
            <person name="Bessho-Uehara M."/>
            <person name="Martin G.J."/>
            <person name="Bewick A.J."/>
            <person name="Behringer M."/>
            <person name="Debat H.J."/>
            <person name="Wong I."/>
            <person name="Day J.C."/>
            <person name="Suvorov A."/>
            <person name="Silva C.J."/>
            <person name="Stanger-Hall K.F."/>
            <person name="Hall D.W."/>
            <person name="Schmitz R.J."/>
            <person name="Nelson D.R."/>
            <person name="Lewis S.M."/>
            <person name="Shigenobu S."/>
            <person name="Bybee S.M."/>
            <person name="Larracuente A.M."/>
            <person name="Oba Y."/>
            <person name="Weng J.K."/>
        </authorList>
    </citation>
    <scope>NUCLEOTIDE SEQUENCE [LARGE SCALE GENOMIC DNA]</scope>
    <source>
        <strain evidence="3">1611_PpyrPB1</strain>
        <tissue evidence="3">Whole body</tissue>
    </source>
</reference>
<keyword evidence="1" id="KW-0732">Signal</keyword>
<gene>
    <name evidence="3" type="ORF">PPYR_08899</name>
</gene>
<organism evidence="3 4">
    <name type="scientific">Photinus pyralis</name>
    <name type="common">Common eastern firefly</name>
    <name type="synonym">Lampyris pyralis</name>
    <dbReference type="NCBI Taxonomy" id="7054"/>
    <lineage>
        <taxon>Eukaryota</taxon>
        <taxon>Metazoa</taxon>
        <taxon>Ecdysozoa</taxon>
        <taxon>Arthropoda</taxon>
        <taxon>Hexapoda</taxon>
        <taxon>Insecta</taxon>
        <taxon>Pterygota</taxon>
        <taxon>Neoptera</taxon>
        <taxon>Endopterygota</taxon>
        <taxon>Coleoptera</taxon>
        <taxon>Polyphaga</taxon>
        <taxon>Elateriformia</taxon>
        <taxon>Elateroidea</taxon>
        <taxon>Lampyridae</taxon>
        <taxon>Lampyrinae</taxon>
        <taxon>Photinus</taxon>
    </lineage>
</organism>
<dbReference type="InterPro" id="IPR008472">
    <property type="entry name" value="DUF753"/>
</dbReference>
<feature type="chain" id="PRO_5024305599" description="DUF753 domain-containing protein" evidence="1">
    <location>
        <begin position="33"/>
        <end position="109"/>
    </location>
</feature>
<dbReference type="InParanoid" id="A0A5N4AKS9"/>
<dbReference type="Proteomes" id="UP000327044">
    <property type="component" value="Unassembled WGS sequence"/>
</dbReference>
<evidence type="ECO:0000259" key="2">
    <source>
        <dbReference type="Pfam" id="PF05444"/>
    </source>
</evidence>